<dbReference type="Proteomes" id="UP000319852">
    <property type="component" value="Chromosome"/>
</dbReference>
<evidence type="ECO:0008006" key="4">
    <source>
        <dbReference type="Google" id="ProtNLM"/>
    </source>
</evidence>
<name>A0A517MW68_9BACT</name>
<accession>A0A517MW68</accession>
<feature type="compositionally biased region" description="Polar residues" evidence="1">
    <location>
        <begin position="96"/>
        <end position="117"/>
    </location>
</feature>
<evidence type="ECO:0000313" key="2">
    <source>
        <dbReference type="EMBL" id="QDS99126.1"/>
    </source>
</evidence>
<sequence length="148" mass="15962">MHLEPLRLRSLFILSLIPLILGCGKGDDFARVVVKGAITFEEVPIENGMIRFVPLAGTSAPVSGSAIVNGKYLVDAKGGVPIGQYKVEIRRSETLNKQAAQSAEDNDSPSTPVSTQEMLPVKYNTKSQLEISIAPESGALVKDFHLTR</sequence>
<proteinExistence type="predicted"/>
<dbReference type="KEGG" id="amob:HG15A2_24180"/>
<dbReference type="PROSITE" id="PS51257">
    <property type="entry name" value="PROKAR_LIPOPROTEIN"/>
    <property type="match status" value="1"/>
</dbReference>
<organism evidence="2 3">
    <name type="scientific">Adhaeretor mobilis</name>
    <dbReference type="NCBI Taxonomy" id="1930276"/>
    <lineage>
        <taxon>Bacteria</taxon>
        <taxon>Pseudomonadati</taxon>
        <taxon>Planctomycetota</taxon>
        <taxon>Planctomycetia</taxon>
        <taxon>Pirellulales</taxon>
        <taxon>Lacipirellulaceae</taxon>
        <taxon>Adhaeretor</taxon>
    </lineage>
</organism>
<dbReference type="EMBL" id="CP036263">
    <property type="protein sequence ID" value="QDS99126.1"/>
    <property type="molecule type" value="Genomic_DNA"/>
</dbReference>
<evidence type="ECO:0000313" key="3">
    <source>
        <dbReference type="Proteomes" id="UP000319852"/>
    </source>
</evidence>
<reference evidence="2 3" key="1">
    <citation type="submission" date="2019-02" db="EMBL/GenBank/DDBJ databases">
        <title>Deep-cultivation of Planctomycetes and their phenomic and genomic characterization uncovers novel biology.</title>
        <authorList>
            <person name="Wiegand S."/>
            <person name="Jogler M."/>
            <person name="Boedeker C."/>
            <person name="Pinto D."/>
            <person name="Vollmers J."/>
            <person name="Rivas-Marin E."/>
            <person name="Kohn T."/>
            <person name="Peeters S.H."/>
            <person name="Heuer A."/>
            <person name="Rast P."/>
            <person name="Oberbeckmann S."/>
            <person name="Bunk B."/>
            <person name="Jeske O."/>
            <person name="Meyerdierks A."/>
            <person name="Storesund J.E."/>
            <person name="Kallscheuer N."/>
            <person name="Luecker S."/>
            <person name="Lage O.M."/>
            <person name="Pohl T."/>
            <person name="Merkel B.J."/>
            <person name="Hornburger P."/>
            <person name="Mueller R.-W."/>
            <person name="Bruemmer F."/>
            <person name="Labrenz M."/>
            <person name="Spormann A.M."/>
            <person name="Op den Camp H."/>
            <person name="Overmann J."/>
            <person name="Amann R."/>
            <person name="Jetten M.S.M."/>
            <person name="Mascher T."/>
            <person name="Medema M.H."/>
            <person name="Devos D.P."/>
            <person name="Kaster A.-K."/>
            <person name="Ovreas L."/>
            <person name="Rohde M."/>
            <person name="Galperin M.Y."/>
            <person name="Jogler C."/>
        </authorList>
    </citation>
    <scope>NUCLEOTIDE SEQUENCE [LARGE SCALE GENOMIC DNA]</scope>
    <source>
        <strain evidence="2 3">HG15A2</strain>
    </source>
</reference>
<protein>
    <recommendedName>
        <fullName evidence="4">Carboxypeptidase regulatory-like domain-containing protein</fullName>
    </recommendedName>
</protein>
<dbReference type="AlphaFoldDB" id="A0A517MW68"/>
<gene>
    <name evidence="2" type="ORF">HG15A2_24180</name>
</gene>
<feature type="region of interest" description="Disordered" evidence="1">
    <location>
        <begin position="96"/>
        <end position="119"/>
    </location>
</feature>
<evidence type="ECO:0000256" key="1">
    <source>
        <dbReference type="SAM" id="MobiDB-lite"/>
    </source>
</evidence>
<keyword evidence="3" id="KW-1185">Reference proteome</keyword>